<protein>
    <submittedName>
        <fullName evidence="1">Uncharacterized protein</fullName>
    </submittedName>
</protein>
<dbReference type="Proteomes" id="UP001303160">
    <property type="component" value="Unassembled WGS sequence"/>
</dbReference>
<dbReference type="EMBL" id="MU863959">
    <property type="protein sequence ID" value="KAK4197664.1"/>
    <property type="molecule type" value="Genomic_DNA"/>
</dbReference>
<name>A0AAN7ASN3_9PEZI</name>
<reference evidence="1" key="2">
    <citation type="submission" date="2023-05" db="EMBL/GenBank/DDBJ databases">
        <authorList>
            <consortium name="Lawrence Berkeley National Laboratory"/>
            <person name="Steindorff A."/>
            <person name="Hensen N."/>
            <person name="Bonometti L."/>
            <person name="Westerberg I."/>
            <person name="Brannstrom I.O."/>
            <person name="Guillou S."/>
            <person name="Cros-Aarteil S."/>
            <person name="Calhoun S."/>
            <person name="Haridas S."/>
            <person name="Kuo A."/>
            <person name="Mondo S."/>
            <person name="Pangilinan J."/>
            <person name="Riley R."/>
            <person name="Labutti K."/>
            <person name="Andreopoulos B."/>
            <person name="Lipzen A."/>
            <person name="Chen C."/>
            <person name="Yanf M."/>
            <person name="Daum C."/>
            <person name="Ng V."/>
            <person name="Clum A."/>
            <person name="Ohm R."/>
            <person name="Martin F."/>
            <person name="Silar P."/>
            <person name="Natvig D."/>
            <person name="Lalanne C."/>
            <person name="Gautier V."/>
            <person name="Ament-Velasquez S.L."/>
            <person name="Kruys A."/>
            <person name="Hutchinson M.I."/>
            <person name="Powell A.J."/>
            <person name="Barry K."/>
            <person name="Miller A.N."/>
            <person name="Grigoriev I.V."/>
            <person name="Debuchy R."/>
            <person name="Gladieux P."/>
            <person name="Thoren M.H."/>
            <person name="Johannesson H."/>
        </authorList>
    </citation>
    <scope>NUCLEOTIDE SEQUENCE</scope>
    <source>
        <strain evidence="1">CBS 315.58</strain>
    </source>
</reference>
<organism evidence="1 2">
    <name type="scientific">Triangularia verruculosa</name>
    <dbReference type="NCBI Taxonomy" id="2587418"/>
    <lineage>
        <taxon>Eukaryota</taxon>
        <taxon>Fungi</taxon>
        <taxon>Dikarya</taxon>
        <taxon>Ascomycota</taxon>
        <taxon>Pezizomycotina</taxon>
        <taxon>Sordariomycetes</taxon>
        <taxon>Sordariomycetidae</taxon>
        <taxon>Sordariales</taxon>
        <taxon>Podosporaceae</taxon>
        <taxon>Triangularia</taxon>
    </lineage>
</organism>
<evidence type="ECO:0000313" key="1">
    <source>
        <dbReference type="EMBL" id="KAK4197664.1"/>
    </source>
</evidence>
<comment type="caution">
    <text evidence="1">The sequence shown here is derived from an EMBL/GenBank/DDBJ whole genome shotgun (WGS) entry which is preliminary data.</text>
</comment>
<gene>
    <name evidence="1" type="ORF">QBC40DRAFT_299183</name>
</gene>
<keyword evidence="2" id="KW-1185">Reference proteome</keyword>
<proteinExistence type="predicted"/>
<reference evidence="1" key="1">
    <citation type="journal article" date="2023" name="Mol. Phylogenet. Evol.">
        <title>Genome-scale phylogeny and comparative genomics of the fungal order Sordariales.</title>
        <authorList>
            <person name="Hensen N."/>
            <person name="Bonometti L."/>
            <person name="Westerberg I."/>
            <person name="Brannstrom I.O."/>
            <person name="Guillou S."/>
            <person name="Cros-Aarteil S."/>
            <person name="Calhoun S."/>
            <person name="Haridas S."/>
            <person name="Kuo A."/>
            <person name="Mondo S."/>
            <person name="Pangilinan J."/>
            <person name="Riley R."/>
            <person name="LaButti K."/>
            <person name="Andreopoulos B."/>
            <person name="Lipzen A."/>
            <person name="Chen C."/>
            <person name="Yan M."/>
            <person name="Daum C."/>
            <person name="Ng V."/>
            <person name="Clum A."/>
            <person name="Steindorff A."/>
            <person name="Ohm R.A."/>
            <person name="Martin F."/>
            <person name="Silar P."/>
            <person name="Natvig D.O."/>
            <person name="Lalanne C."/>
            <person name="Gautier V."/>
            <person name="Ament-Velasquez S.L."/>
            <person name="Kruys A."/>
            <person name="Hutchinson M.I."/>
            <person name="Powell A.J."/>
            <person name="Barry K."/>
            <person name="Miller A.N."/>
            <person name="Grigoriev I.V."/>
            <person name="Debuchy R."/>
            <person name="Gladieux P."/>
            <person name="Hiltunen Thoren M."/>
            <person name="Johannesson H."/>
        </authorList>
    </citation>
    <scope>NUCLEOTIDE SEQUENCE</scope>
    <source>
        <strain evidence="1">CBS 315.58</strain>
    </source>
</reference>
<sequence length="270" mass="31407">MLSVNACQHIRHMTDHGRPWHRHVGSRRSHFSLRDSFPNLESYEVWMIIDDVYFDYRLTGTELFLLHWSVELWTLRIAELPDILDPAAIALWNVFFWYLHLEPEAGCKLRQLFDQPSLRSTTLISGDSSIEACIVLKKLDKWLPYRPITLLEVSIHLNCPLWPEDAEALRAWGPTFTDFDLYNPGPIPNESRERFQKALSNVQRAIGEGVFDNKFPRCTKAFFELEKFVNWRDRPAFSRSPRGLTSSFLRQLGLVEDPEIIRAAESCATS</sequence>
<accession>A0AAN7ASN3</accession>
<evidence type="ECO:0000313" key="2">
    <source>
        <dbReference type="Proteomes" id="UP001303160"/>
    </source>
</evidence>
<dbReference type="AlphaFoldDB" id="A0AAN7ASN3"/>